<dbReference type="NCBIfam" id="NF005399">
    <property type="entry name" value="PRK06946.1"/>
    <property type="match status" value="1"/>
</dbReference>
<dbReference type="PANTHER" id="PTHR30606:SF9">
    <property type="entry name" value="LIPID A BIOSYNTHESIS LAUROYLTRANSFERASE"/>
    <property type="match status" value="1"/>
</dbReference>
<evidence type="ECO:0000256" key="2">
    <source>
        <dbReference type="ARBA" id="ARBA00022475"/>
    </source>
</evidence>
<organism evidence="7 8">
    <name type="scientific">Caballeronia glathei</name>
    <dbReference type="NCBI Taxonomy" id="60547"/>
    <lineage>
        <taxon>Bacteria</taxon>
        <taxon>Pseudomonadati</taxon>
        <taxon>Pseudomonadota</taxon>
        <taxon>Betaproteobacteria</taxon>
        <taxon>Burkholderiales</taxon>
        <taxon>Burkholderiaceae</taxon>
        <taxon>Caballeronia</taxon>
    </lineage>
</organism>
<gene>
    <name evidence="7" type="ORF">BG61_41835</name>
</gene>
<reference evidence="7 8" key="1">
    <citation type="submission" date="2014-03" db="EMBL/GenBank/DDBJ databases">
        <title>Draft Genome Sequences of Four Burkholderia Strains.</title>
        <authorList>
            <person name="Liu X.Y."/>
            <person name="Li C.X."/>
            <person name="Xu J.H."/>
        </authorList>
    </citation>
    <scope>NUCLEOTIDE SEQUENCE [LARGE SCALE GENOMIC DNA]</scope>
    <source>
        <strain evidence="7 8">DSM 50014</strain>
    </source>
</reference>
<dbReference type="PIRSF" id="PIRSF026649">
    <property type="entry name" value="MsbB"/>
    <property type="match status" value="1"/>
</dbReference>
<keyword evidence="5" id="KW-0472">Membrane</keyword>
<keyword evidence="2" id="KW-1003">Cell membrane</keyword>
<dbReference type="CDD" id="cd07984">
    <property type="entry name" value="LPLAT_LABLAT-like"/>
    <property type="match status" value="1"/>
</dbReference>
<protein>
    <submittedName>
        <fullName evidence="7">Lipid A biosynthesis lauroyl acyltransferase</fullName>
    </submittedName>
</protein>
<dbReference type="AlphaFoldDB" id="A0A069PCA1"/>
<accession>A0A069PCA1</accession>
<dbReference type="InterPro" id="IPR004960">
    <property type="entry name" value="LipA_acyltrans"/>
</dbReference>
<dbReference type="Pfam" id="PF03279">
    <property type="entry name" value="Lip_A_acyltrans"/>
    <property type="match status" value="1"/>
</dbReference>
<dbReference type="EMBL" id="JFHC01000099">
    <property type="protein sequence ID" value="KDR38250.1"/>
    <property type="molecule type" value="Genomic_DNA"/>
</dbReference>
<evidence type="ECO:0000256" key="5">
    <source>
        <dbReference type="ARBA" id="ARBA00023136"/>
    </source>
</evidence>
<comment type="caution">
    <text evidence="7">The sequence shown here is derived from an EMBL/GenBank/DDBJ whole genome shotgun (WGS) entry which is preliminary data.</text>
</comment>
<sequence>MNQLGFALIVALLRAFSLLPYRWVARLGSGLGAAFYAFPSHRKHVVLVNLRLCFPAKTDRERDDLARDHFRHVARSYFERGIQWFGSARSLKNLIEIDSKIDLYDKNAPPTIFMGFHFVAIEVGCILYSTHLPAASLYTRMSNARLCDLAKRQRGRFGAEMIERSTSARKIVGLLRSGKPVMLAADMDHGVDNSVFVPFFGVPACTLTSVSRLARLGHARVVPFVTEVLPNYRGYKLTVFEPLDDFPSLSDADDARRMNAFLEGQILKCPEQYYWVHRRFKHRPPGAAGVY</sequence>
<dbReference type="Proteomes" id="UP000027466">
    <property type="component" value="Unassembled WGS sequence"/>
</dbReference>
<dbReference type="GO" id="GO:0005886">
    <property type="term" value="C:plasma membrane"/>
    <property type="evidence" value="ECO:0007669"/>
    <property type="project" value="UniProtKB-SubCell"/>
</dbReference>
<dbReference type="PANTHER" id="PTHR30606">
    <property type="entry name" value="LIPID A BIOSYNTHESIS LAUROYL ACYLTRANSFERASE"/>
    <property type="match status" value="1"/>
</dbReference>
<keyword evidence="8" id="KW-1185">Reference proteome</keyword>
<evidence type="ECO:0000256" key="6">
    <source>
        <dbReference type="ARBA" id="ARBA00023315"/>
    </source>
</evidence>
<dbReference type="GO" id="GO:0016746">
    <property type="term" value="F:acyltransferase activity"/>
    <property type="evidence" value="ECO:0007669"/>
    <property type="project" value="UniProtKB-KW"/>
</dbReference>
<evidence type="ECO:0000256" key="3">
    <source>
        <dbReference type="ARBA" id="ARBA00022519"/>
    </source>
</evidence>
<evidence type="ECO:0000256" key="1">
    <source>
        <dbReference type="ARBA" id="ARBA00004533"/>
    </source>
</evidence>
<evidence type="ECO:0000313" key="7">
    <source>
        <dbReference type="EMBL" id="KDR38250.1"/>
    </source>
</evidence>
<keyword evidence="3" id="KW-0997">Cell inner membrane</keyword>
<keyword evidence="6 7" id="KW-0012">Acyltransferase</keyword>
<name>A0A069PCA1_9BURK</name>
<comment type="subcellular location">
    <subcellularLocation>
        <location evidence="1">Cell inner membrane</location>
    </subcellularLocation>
</comment>
<dbReference type="RefSeq" id="WP_035925643.1">
    <property type="nucleotide sequence ID" value="NZ_CADFFX010000021.1"/>
</dbReference>
<proteinExistence type="predicted"/>
<evidence type="ECO:0000313" key="8">
    <source>
        <dbReference type="Proteomes" id="UP000027466"/>
    </source>
</evidence>
<dbReference type="STRING" id="60547.GCA_000751215_00615"/>
<dbReference type="GO" id="GO:0009247">
    <property type="term" value="P:glycolipid biosynthetic process"/>
    <property type="evidence" value="ECO:0007669"/>
    <property type="project" value="UniProtKB-ARBA"/>
</dbReference>
<evidence type="ECO:0000256" key="4">
    <source>
        <dbReference type="ARBA" id="ARBA00022679"/>
    </source>
</evidence>
<keyword evidence="4 7" id="KW-0808">Transferase</keyword>